<evidence type="ECO:0000313" key="2">
    <source>
        <dbReference type="Proteomes" id="UP000762703"/>
    </source>
</evidence>
<dbReference type="RefSeq" id="WP_303736653.1">
    <property type="nucleotide sequence ID" value="NZ_SUTE01000037.1"/>
</dbReference>
<protein>
    <submittedName>
        <fullName evidence="1">Uncharacterized protein</fullName>
    </submittedName>
</protein>
<proteinExistence type="predicted"/>
<organism evidence="1 2">
    <name type="scientific">Methanobrevibacter millerae</name>
    <dbReference type="NCBI Taxonomy" id="230361"/>
    <lineage>
        <taxon>Archaea</taxon>
        <taxon>Methanobacteriati</taxon>
        <taxon>Methanobacteriota</taxon>
        <taxon>Methanomada group</taxon>
        <taxon>Methanobacteria</taxon>
        <taxon>Methanobacteriales</taxon>
        <taxon>Methanobacteriaceae</taxon>
        <taxon>Methanobrevibacter</taxon>
    </lineage>
</organism>
<dbReference type="Proteomes" id="UP000762703">
    <property type="component" value="Unassembled WGS sequence"/>
</dbReference>
<dbReference type="AlphaFoldDB" id="A0A8T3VK22"/>
<reference evidence="1" key="1">
    <citation type="submission" date="2019-04" db="EMBL/GenBank/DDBJ databases">
        <title>Evolution of Biomass-Degrading Anaerobic Consortia Revealed by Metagenomics.</title>
        <authorList>
            <person name="Peng X."/>
        </authorList>
    </citation>
    <scope>NUCLEOTIDE SEQUENCE</scope>
    <source>
        <strain evidence="1">SIG12</strain>
    </source>
</reference>
<accession>A0A8T3VK22</accession>
<dbReference type="EMBL" id="SUTE01000037">
    <property type="protein sequence ID" value="MBE6505010.1"/>
    <property type="molecule type" value="Genomic_DNA"/>
</dbReference>
<comment type="caution">
    <text evidence="1">The sequence shown here is derived from an EMBL/GenBank/DDBJ whole genome shotgun (WGS) entry which is preliminary data.</text>
</comment>
<gene>
    <name evidence="1" type="ORF">E7Z73_04585</name>
</gene>
<name>A0A8T3VK22_9EURY</name>
<sequence>MKKILIILIMALFAMSVVYGQVTTETFHVNDKKILSAGSEKDYLYIIDTVENGDIIVSPQDYSKIRIDDTITVELSELSYVRKLVNINGQPA</sequence>
<evidence type="ECO:0000313" key="1">
    <source>
        <dbReference type="EMBL" id="MBE6505010.1"/>
    </source>
</evidence>